<dbReference type="GO" id="GO:0000014">
    <property type="term" value="F:single-stranded DNA endodeoxyribonuclease activity"/>
    <property type="evidence" value="ECO:0007669"/>
    <property type="project" value="TreeGrafter"/>
</dbReference>
<evidence type="ECO:0000256" key="1">
    <source>
        <dbReference type="ARBA" id="ARBA00022801"/>
    </source>
</evidence>
<keyword evidence="1" id="KW-0378">Hydrolase</keyword>
<dbReference type="AlphaFoldDB" id="A0A9Q1H7K7"/>
<dbReference type="InterPro" id="IPR041796">
    <property type="entry name" value="Mre11_N"/>
</dbReference>
<proteinExistence type="predicted"/>
<dbReference type="PANTHER" id="PTHR10139">
    <property type="entry name" value="DOUBLE-STRAND BREAK REPAIR PROTEIN MRE11"/>
    <property type="match status" value="1"/>
</dbReference>
<dbReference type="GO" id="GO:0000723">
    <property type="term" value="P:telomere maintenance"/>
    <property type="evidence" value="ECO:0007669"/>
    <property type="project" value="TreeGrafter"/>
</dbReference>
<dbReference type="Pfam" id="PF00149">
    <property type="entry name" value="Metallophos"/>
    <property type="match status" value="1"/>
</dbReference>
<dbReference type="SUPFAM" id="SSF56300">
    <property type="entry name" value="Metallo-dependent phosphatases"/>
    <property type="match status" value="1"/>
</dbReference>
<dbReference type="CDD" id="cd00840">
    <property type="entry name" value="MPP_Mre11_N"/>
    <property type="match status" value="1"/>
</dbReference>
<dbReference type="GO" id="GO:0035861">
    <property type="term" value="C:site of double-strand break"/>
    <property type="evidence" value="ECO:0007669"/>
    <property type="project" value="TreeGrafter"/>
</dbReference>
<dbReference type="OrthoDB" id="30417at2759"/>
<dbReference type="Gene3D" id="3.60.21.10">
    <property type="match status" value="1"/>
</dbReference>
<dbReference type="PANTHER" id="PTHR10139:SF1">
    <property type="entry name" value="DOUBLE-STRAND BREAK REPAIR PROTEIN MRE11"/>
    <property type="match status" value="1"/>
</dbReference>
<feature type="domain" description="Calcineurin-like phosphoesterase" evidence="2">
    <location>
        <begin position="25"/>
        <end position="150"/>
    </location>
</feature>
<dbReference type="Proteomes" id="UP001152320">
    <property type="component" value="Chromosome 10"/>
</dbReference>
<evidence type="ECO:0000313" key="3">
    <source>
        <dbReference type="EMBL" id="KAJ8035341.1"/>
    </source>
</evidence>
<sequence length="263" mass="30063">MSAMEGIQPSEGNDKFDEDEKDTLKMLIASDCHIGYMEKDPERRDDSLNTFEEILQIAKDHKVDMILLGGDLFHFNKPSRYFRYGCMKLLREYCKKDEPVKIEYLTDPRYPEDTTNCFPVKSNHLRHQTPVFSIHGNHDNPAGVGNLCELDVLSEAGLINHFGKSLSHDSVEMIPVLMKKGRTKVALYGLGSITDKALHGLFEKGKVSMRPAPEAVTPWFTMFMIHQNRSVLMRPLTEAINSWFTMLMTLVCCLQNSVEFKLQ</sequence>
<dbReference type="GO" id="GO:0042138">
    <property type="term" value="P:meiotic DNA double-strand break formation"/>
    <property type="evidence" value="ECO:0007669"/>
    <property type="project" value="TreeGrafter"/>
</dbReference>
<dbReference type="EMBL" id="JAIZAY010000010">
    <property type="protein sequence ID" value="KAJ8035341.1"/>
    <property type="molecule type" value="Genomic_DNA"/>
</dbReference>
<dbReference type="InterPro" id="IPR029052">
    <property type="entry name" value="Metallo-depent_PP-like"/>
</dbReference>
<accession>A0A9Q1H7K7</accession>
<dbReference type="GO" id="GO:0031573">
    <property type="term" value="P:mitotic intra-S DNA damage checkpoint signaling"/>
    <property type="evidence" value="ECO:0007669"/>
    <property type="project" value="TreeGrafter"/>
</dbReference>
<dbReference type="GO" id="GO:0030870">
    <property type="term" value="C:Mre11 complex"/>
    <property type="evidence" value="ECO:0007669"/>
    <property type="project" value="TreeGrafter"/>
</dbReference>
<evidence type="ECO:0000259" key="2">
    <source>
        <dbReference type="Pfam" id="PF00149"/>
    </source>
</evidence>
<comment type="caution">
    <text evidence="3">The sequence shown here is derived from an EMBL/GenBank/DDBJ whole genome shotgun (WGS) entry which is preliminary data.</text>
</comment>
<dbReference type="InterPro" id="IPR004843">
    <property type="entry name" value="Calcineurin-like_PHP"/>
</dbReference>
<keyword evidence="4" id="KW-1185">Reference proteome</keyword>
<evidence type="ECO:0000313" key="4">
    <source>
        <dbReference type="Proteomes" id="UP001152320"/>
    </source>
</evidence>
<name>A0A9Q1H7K7_HOLLE</name>
<dbReference type="GO" id="GO:0097552">
    <property type="term" value="P:mitochondrial double-strand break repair via homologous recombination"/>
    <property type="evidence" value="ECO:0007669"/>
    <property type="project" value="TreeGrafter"/>
</dbReference>
<dbReference type="GO" id="GO:0000724">
    <property type="term" value="P:double-strand break repair via homologous recombination"/>
    <property type="evidence" value="ECO:0007669"/>
    <property type="project" value="TreeGrafter"/>
</dbReference>
<dbReference type="GO" id="GO:0006303">
    <property type="term" value="P:double-strand break repair via nonhomologous end joining"/>
    <property type="evidence" value="ECO:0007669"/>
    <property type="project" value="TreeGrafter"/>
</dbReference>
<gene>
    <name evidence="3" type="ORF">HOLleu_22532</name>
</gene>
<protein>
    <submittedName>
        <fullName evidence="3">Double-strand break repair protein MRE11</fullName>
    </submittedName>
</protein>
<dbReference type="GO" id="GO:0007095">
    <property type="term" value="P:mitotic G2 DNA damage checkpoint signaling"/>
    <property type="evidence" value="ECO:0007669"/>
    <property type="project" value="TreeGrafter"/>
</dbReference>
<reference evidence="3" key="1">
    <citation type="submission" date="2021-10" db="EMBL/GenBank/DDBJ databases">
        <title>Tropical sea cucumber genome reveals ecological adaptation and Cuvierian tubules defense mechanism.</title>
        <authorList>
            <person name="Chen T."/>
        </authorList>
    </citation>
    <scope>NUCLEOTIDE SEQUENCE</scope>
    <source>
        <strain evidence="3">Nanhai2018</strain>
        <tissue evidence="3">Muscle</tissue>
    </source>
</reference>
<organism evidence="3 4">
    <name type="scientific">Holothuria leucospilota</name>
    <name type="common">Black long sea cucumber</name>
    <name type="synonym">Mertensiothuria leucospilota</name>
    <dbReference type="NCBI Taxonomy" id="206669"/>
    <lineage>
        <taxon>Eukaryota</taxon>
        <taxon>Metazoa</taxon>
        <taxon>Echinodermata</taxon>
        <taxon>Eleutherozoa</taxon>
        <taxon>Echinozoa</taxon>
        <taxon>Holothuroidea</taxon>
        <taxon>Aspidochirotacea</taxon>
        <taxon>Aspidochirotida</taxon>
        <taxon>Holothuriidae</taxon>
        <taxon>Holothuria</taxon>
    </lineage>
</organism>